<evidence type="ECO:0000259" key="4">
    <source>
        <dbReference type="PROSITE" id="PS50887"/>
    </source>
</evidence>
<dbReference type="InterPro" id="IPR043128">
    <property type="entry name" value="Rev_trsase/Diguanyl_cyclase"/>
</dbReference>
<dbReference type="InterPro" id="IPR035965">
    <property type="entry name" value="PAS-like_dom_sf"/>
</dbReference>
<dbReference type="SUPFAM" id="SSF141868">
    <property type="entry name" value="EAL domain-like"/>
    <property type="match status" value="1"/>
</dbReference>
<dbReference type="SMART" id="SM00091">
    <property type="entry name" value="PAS"/>
    <property type="match status" value="2"/>
</dbReference>
<dbReference type="Pfam" id="PF08447">
    <property type="entry name" value="PAS_3"/>
    <property type="match status" value="2"/>
</dbReference>
<evidence type="ECO:0000259" key="3">
    <source>
        <dbReference type="PROSITE" id="PS50883"/>
    </source>
</evidence>
<dbReference type="Gene3D" id="3.30.450.20">
    <property type="entry name" value="PAS domain"/>
    <property type="match status" value="2"/>
</dbReference>
<comment type="caution">
    <text evidence="5">The sequence shown here is derived from an EMBL/GenBank/DDBJ whole genome shotgun (WGS) entry which is preliminary data.</text>
</comment>
<dbReference type="PROSITE" id="PS50112">
    <property type="entry name" value="PAS"/>
    <property type="match status" value="1"/>
</dbReference>
<dbReference type="InterPro" id="IPR029787">
    <property type="entry name" value="Nucleotide_cyclase"/>
</dbReference>
<dbReference type="PROSITE" id="PS50113">
    <property type="entry name" value="PAC"/>
    <property type="match status" value="3"/>
</dbReference>
<feature type="domain" description="PAC" evidence="2">
    <location>
        <begin position="61"/>
        <end position="113"/>
    </location>
</feature>
<keyword evidence="6" id="KW-1185">Reference proteome</keyword>
<dbReference type="FunFam" id="3.30.70.270:FF:000001">
    <property type="entry name" value="Diguanylate cyclase domain protein"/>
    <property type="match status" value="1"/>
</dbReference>
<dbReference type="Gene3D" id="2.10.70.100">
    <property type="match status" value="1"/>
</dbReference>
<gene>
    <name evidence="5" type="ORF">G6N76_04940</name>
</gene>
<proteinExistence type="predicted"/>
<feature type="domain" description="PAS" evidence="1">
    <location>
        <begin position="245"/>
        <end position="317"/>
    </location>
</feature>
<dbReference type="Gene3D" id="3.30.70.270">
    <property type="match status" value="1"/>
</dbReference>
<dbReference type="InterPro" id="IPR035919">
    <property type="entry name" value="EAL_sf"/>
</dbReference>
<dbReference type="SMART" id="SM00267">
    <property type="entry name" value="GGDEF"/>
    <property type="match status" value="1"/>
</dbReference>
<feature type="domain" description="PAC" evidence="2">
    <location>
        <begin position="320"/>
        <end position="371"/>
    </location>
</feature>
<dbReference type="InterPro" id="IPR000014">
    <property type="entry name" value="PAS"/>
</dbReference>
<dbReference type="InterPro" id="IPR000700">
    <property type="entry name" value="PAS-assoc_C"/>
</dbReference>
<dbReference type="PANTHER" id="PTHR44757:SF2">
    <property type="entry name" value="BIOFILM ARCHITECTURE MAINTENANCE PROTEIN MBAA"/>
    <property type="match status" value="1"/>
</dbReference>
<name>A0A6M1RV75_9HYPH</name>
<dbReference type="CDD" id="cd01948">
    <property type="entry name" value="EAL"/>
    <property type="match status" value="1"/>
</dbReference>
<dbReference type="InterPro" id="IPR000160">
    <property type="entry name" value="GGDEF_dom"/>
</dbReference>
<dbReference type="InterPro" id="IPR001610">
    <property type="entry name" value="PAC"/>
</dbReference>
<dbReference type="PROSITE" id="PS50887">
    <property type="entry name" value="GGDEF"/>
    <property type="match status" value="1"/>
</dbReference>
<dbReference type="CDD" id="cd01949">
    <property type="entry name" value="GGDEF"/>
    <property type="match status" value="1"/>
</dbReference>
<dbReference type="AlphaFoldDB" id="A0A6M1RV75"/>
<dbReference type="NCBIfam" id="TIGR00229">
    <property type="entry name" value="sensory_box"/>
    <property type="match status" value="1"/>
</dbReference>
<dbReference type="PANTHER" id="PTHR44757">
    <property type="entry name" value="DIGUANYLATE CYCLASE DGCP"/>
    <property type="match status" value="1"/>
</dbReference>
<dbReference type="InterPro" id="IPR013655">
    <property type="entry name" value="PAS_fold_3"/>
</dbReference>
<dbReference type="NCBIfam" id="TIGR00254">
    <property type="entry name" value="GGDEF"/>
    <property type="match status" value="1"/>
</dbReference>
<dbReference type="InterPro" id="IPR001633">
    <property type="entry name" value="EAL_dom"/>
</dbReference>
<dbReference type="Pfam" id="PF00990">
    <property type="entry name" value="GGDEF"/>
    <property type="match status" value="1"/>
</dbReference>
<dbReference type="GO" id="GO:0003824">
    <property type="term" value="F:catalytic activity"/>
    <property type="evidence" value="ECO:0007669"/>
    <property type="project" value="UniProtKB-ARBA"/>
</dbReference>
<dbReference type="SUPFAM" id="SSF55785">
    <property type="entry name" value="PYP-like sensor domain (PAS domain)"/>
    <property type="match status" value="2"/>
</dbReference>
<reference evidence="5 6" key="1">
    <citation type="submission" date="2020-02" db="EMBL/GenBank/DDBJ databases">
        <title>Genome sequence of the type strain CCBAU10050 of Rhizobium daejeonense.</title>
        <authorList>
            <person name="Gao J."/>
            <person name="Sun J."/>
        </authorList>
    </citation>
    <scope>NUCLEOTIDE SEQUENCE [LARGE SCALE GENOMIC DNA]</scope>
    <source>
        <strain evidence="5 6">CCBAU10050</strain>
    </source>
</reference>
<evidence type="ECO:0000259" key="1">
    <source>
        <dbReference type="PROSITE" id="PS50112"/>
    </source>
</evidence>
<protein>
    <submittedName>
        <fullName evidence="5">EAL domain-containing protein</fullName>
    </submittedName>
</protein>
<dbReference type="InterPro" id="IPR052155">
    <property type="entry name" value="Biofilm_reg_signaling"/>
</dbReference>
<dbReference type="RefSeq" id="WP_163899426.1">
    <property type="nucleotide sequence ID" value="NZ_CP048427.1"/>
</dbReference>
<evidence type="ECO:0000259" key="2">
    <source>
        <dbReference type="PROSITE" id="PS50113"/>
    </source>
</evidence>
<dbReference type="Gene3D" id="3.20.20.450">
    <property type="entry name" value="EAL domain"/>
    <property type="match status" value="1"/>
</dbReference>
<feature type="domain" description="EAL" evidence="3">
    <location>
        <begin position="566"/>
        <end position="817"/>
    </location>
</feature>
<dbReference type="Pfam" id="PF00563">
    <property type="entry name" value="EAL"/>
    <property type="match status" value="1"/>
</dbReference>
<evidence type="ECO:0000313" key="6">
    <source>
        <dbReference type="Proteomes" id="UP000477849"/>
    </source>
</evidence>
<organism evidence="5 6">
    <name type="scientific">Rhizobium daejeonense</name>
    <dbReference type="NCBI Taxonomy" id="240521"/>
    <lineage>
        <taxon>Bacteria</taxon>
        <taxon>Pseudomonadati</taxon>
        <taxon>Pseudomonadota</taxon>
        <taxon>Alphaproteobacteria</taxon>
        <taxon>Hyphomicrobiales</taxon>
        <taxon>Rhizobiaceae</taxon>
        <taxon>Rhizobium/Agrobacterium group</taxon>
        <taxon>Rhizobium</taxon>
    </lineage>
</organism>
<dbReference type="EMBL" id="JAAKZH010000001">
    <property type="protein sequence ID" value="NGO63009.1"/>
    <property type="molecule type" value="Genomic_DNA"/>
</dbReference>
<feature type="domain" description="GGDEF" evidence="4">
    <location>
        <begin position="424"/>
        <end position="557"/>
    </location>
</feature>
<accession>A0A6M1RV75</accession>
<dbReference type="Pfam" id="PF13426">
    <property type="entry name" value="PAS_9"/>
    <property type="match status" value="1"/>
</dbReference>
<dbReference type="CDD" id="cd00130">
    <property type="entry name" value="PAS"/>
    <property type="match status" value="2"/>
</dbReference>
<dbReference type="SMART" id="SM00086">
    <property type="entry name" value="PAC"/>
    <property type="match status" value="3"/>
</dbReference>
<dbReference type="Proteomes" id="UP000477849">
    <property type="component" value="Unassembled WGS sequence"/>
</dbReference>
<dbReference type="PROSITE" id="PS50883">
    <property type="entry name" value="EAL"/>
    <property type="match status" value="1"/>
</dbReference>
<dbReference type="SMART" id="SM00052">
    <property type="entry name" value="EAL"/>
    <property type="match status" value="1"/>
</dbReference>
<dbReference type="SUPFAM" id="SSF55073">
    <property type="entry name" value="Nucleotide cyclase"/>
    <property type="match status" value="1"/>
</dbReference>
<sequence length="823" mass="93423">MPSIVLDPIGRILATNFHFDRLPVQREAGSADFLIGYLQDDDRSVFSALQLTSLSSKAETHPLELQFVTDDGSPLWMMAHVKAMTANTVPSANLLVQFCDITQIKKRELDLSDRESRWKDALVSSSTGVWDYRQDLGTWYYSNEWRAIRGLAPDDPLPPTTEEWLEFVHPDDRERVVLCVERQKAGDPDYMTFEYRERHKDGHWVWIECRGACVDWDEEGAPRRIIGTDVDITSRKLAEEKIAHMSRRLKLALEVSHIGVFETDFDAGTSDWDDGMMTLFGIKGSQRMQIGGIWEQMLHPEDAERVFSKVDHHVANLLPFSDEYRVTLEDGSIRYIRSRTLPFVDQDGHRKMIGANWDVTADLALHRELERAKTLAEARNAELEAAKARIEHIAMHDYLTDLPNRRYLDEKLNSFTEAASTTTGGLAVLHIDLDRFKEINDTLGHSAGDMMLKHAAKVLKANTRVGDFVARIGGDEFVFLARFEGSQRELAQLADRIISELRKPVSYDGHECRFGASIGIACELGPELDARQLLLNADIALYHAKNRGRNRHEFFSRDSHRHMVDTRRLSDEILRALENDEFVPHYQFQFNARSLAIAGAEALARWKHPRQGLLTPDRFLSVAEELGVMPQIDALILEKALADFEKWRALGLSVPKISVNVSTRRLHDPQLRKKLGTLTFDPGTLSFELLESIFLDEYDQQAMENLDHLRKLGVDLEIDDFGTGHASIVSLLRLNPKSLKIDRQLVRDVTQSTEQRKLVRSIIDIGRSLNIGVTAEGVETPEHVRILAALGCDVLQGFGLARPMAFSKTADFIAGETWRRPFS</sequence>
<feature type="domain" description="PAC" evidence="2">
    <location>
        <begin position="191"/>
        <end position="244"/>
    </location>
</feature>
<evidence type="ECO:0000313" key="5">
    <source>
        <dbReference type="EMBL" id="NGO63009.1"/>
    </source>
</evidence>